<dbReference type="SUPFAM" id="SSF56784">
    <property type="entry name" value="HAD-like"/>
    <property type="match status" value="1"/>
</dbReference>
<dbReference type="GO" id="GO:0016787">
    <property type="term" value="F:hydrolase activity"/>
    <property type="evidence" value="ECO:0007669"/>
    <property type="project" value="UniProtKB-KW"/>
</dbReference>
<dbReference type="Gene3D" id="1.10.260.80">
    <property type="match status" value="1"/>
</dbReference>
<dbReference type="PANTHER" id="PTHR43885">
    <property type="entry name" value="HALOACID DEHALOGENASE-LIKE HYDROLASE"/>
    <property type="match status" value="1"/>
</dbReference>
<name>A0A0C1QSZ0_9BACT</name>
<protein>
    <submittedName>
        <fullName evidence="1">HAD family hydrolase</fullName>
    </submittedName>
</protein>
<dbReference type="Proteomes" id="UP000031433">
    <property type="component" value="Unassembled WGS sequence"/>
</dbReference>
<dbReference type="InterPro" id="IPR041492">
    <property type="entry name" value="HAD_2"/>
</dbReference>
<evidence type="ECO:0000313" key="2">
    <source>
        <dbReference type="Proteomes" id="UP000031433"/>
    </source>
</evidence>
<dbReference type="Gene3D" id="3.40.50.1000">
    <property type="entry name" value="HAD superfamily/HAD-like"/>
    <property type="match status" value="1"/>
</dbReference>
<dbReference type="SFLD" id="SFLDS00003">
    <property type="entry name" value="Haloacid_Dehalogenase"/>
    <property type="match status" value="1"/>
</dbReference>
<dbReference type="RefSeq" id="WP_039643071.1">
    <property type="nucleotide sequence ID" value="NZ_JXBL01000001.1"/>
</dbReference>
<dbReference type="PANTHER" id="PTHR43885:SF1">
    <property type="entry name" value="SUPERFAMILY HYDROLASE, PUTATIVE (AFU_ORTHOLOGUE AFUA_4G13290)-RELATED"/>
    <property type="match status" value="1"/>
</dbReference>
<reference evidence="1 2" key="1">
    <citation type="submission" date="2015-01" db="EMBL/GenBank/DDBJ databases">
        <title>Genome sequence of the anaerobic bacterium Geobacter soli GSS01, a dissimilatory Fe(III) reducer from soil.</title>
        <authorList>
            <person name="Yang G."/>
            <person name="Zhou S."/>
        </authorList>
    </citation>
    <scope>NUCLEOTIDE SEQUENCE [LARGE SCALE GENOMIC DNA]</scope>
    <source>
        <strain evidence="1 2">GSS01</strain>
    </source>
</reference>
<dbReference type="SFLD" id="SFLDG01129">
    <property type="entry name" value="C1.5:_HAD__Beta-PGM__Phosphata"/>
    <property type="match status" value="1"/>
</dbReference>
<proteinExistence type="predicted"/>
<gene>
    <name evidence="1" type="ORF">SE37_01390</name>
</gene>
<dbReference type="InterPro" id="IPR006439">
    <property type="entry name" value="HAD-SF_hydro_IA"/>
</dbReference>
<sequence length="214" mass="23619">MTDERRSEQVVPDLLARPYWIFDMDGTLTEPVHDFAAIRAALGVPEGCDILGHLDALPEEESRRLHRALDEIEIELAGRAEASAGARRLVEALDRRGVRMGIVTRNTRQVALRVLESIGVGGYFPADRILGRHDALPKPEPDGILRLTDSWGTTGRSAVMVGDYLFDLQCGRSAGALTVHVDRTRAFHWPQFTDLAVASLEELAELVERGVSRG</sequence>
<dbReference type="InterPro" id="IPR036412">
    <property type="entry name" value="HAD-like_sf"/>
</dbReference>
<comment type="caution">
    <text evidence="1">The sequence shown here is derived from an EMBL/GenBank/DDBJ whole genome shotgun (WGS) entry which is preliminary data.</text>
</comment>
<accession>A0A0C1QSZ0</accession>
<keyword evidence="1" id="KW-0378">Hydrolase</keyword>
<dbReference type="InterPro" id="IPR023214">
    <property type="entry name" value="HAD_sf"/>
</dbReference>
<dbReference type="NCBIfam" id="TIGR01549">
    <property type="entry name" value="HAD-SF-IA-v1"/>
    <property type="match status" value="1"/>
</dbReference>
<dbReference type="Pfam" id="PF13419">
    <property type="entry name" value="HAD_2"/>
    <property type="match status" value="1"/>
</dbReference>
<evidence type="ECO:0000313" key="1">
    <source>
        <dbReference type="EMBL" id="KIE41376.1"/>
    </source>
</evidence>
<keyword evidence="2" id="KW-1185">Reference proteome</keyword>
<organism evidence="1 2">
    <name type="scientific">Geobacter soli</name>
    <dbReference type="NCBI Taxonomy" id="1510391"/>
    <lineage>
        <taxon>Bacteria</taxon>
        <taxon>Pseudomonadati</taxon>
        <taxon>Thermodesulfobacteriota</taxon>
        <taxon>Desulfuromonadia</taxon>
        <taxon>Geobacterales</taxon>
        <taxon>Geobacteraceae</taxon>
        <taxon>Geobacter</taxon>
    </lineage>
</organism>
<dbReference type="EMBL" id="JXBL01000001">
    <property type="protein sequence ID" value="KIE41376.1"/>
    <property type="molecule type" value="Genomic_DNA"/>
</dbReference>
<dbReference type="AlphaFoldDB" id="A0A0C1QSZ0"/>